<protein>
    <recommendedName>
        <fullName evidence="2">histidine kinase</fullName>
        <ecNumber evidence="2">2.7.13.3</ecNumber>
    </recommendedName>
</protein>
<dbReference type="EMBL" id="CP002696">
    <property type="protein sequence ID" value="AEE15973.1"/>
    <property type="molecule type" value="Genomic_DNA"/>
</dbReference>
<keyword evidence="4 8" id="KW-0418">Kinase</keyword>
<dbReference type="KEGG" id="tbe:Trebr_0530"/>
<gene>
    <name evidence="8" type="ordered locus">Trebr_0530</name>
</gene>
<keyword evidence="3" id="KW-0808">Transferase</keyword>
<dbReference type="CDD" id="cd16917">
    <property type="entry name" value="HATPase_UhpB-NarQ-NarX-like"/>
    <property type="match status" value="1"/>
</dbReference>
<dbReference type="GO" id="GO:0000160">
    <property type="term" value="P:phosphorelay signal transduction system"/>
    <property type="evidence" value="ECO:0007669"/>
    <property type="project" value="UniProtKB-KW"/>
</dbReference>
<evidence type="ECO:0000256" key="4">
    <source>
        <dbReference type="ARBA" id="ARBA00022777"/>
    </source>
</evidence>
<reference evidence="9" key="1">
    <citation type="submission" date="2011-04" db="EMBL/GenBank/DDBJ databases">
        <title>The complete genome of Treponema brennaborense DSM 12168.</title>
        <authorList>
            <person name="Lucas S."/>
            <person name="Han J."/>
            <person name="Lapidus A."/>
            <person name="Bruce D."/>
            <person name="Goodwin L."/>
            <person name="Pitluck S."/>
            <person name="Peters L."/>
            <person name="Kyrpides N."/>
            <person name="Mavromatis K."/>
            <person name="Ivanova N."/>
            <person name="Mikhailova N."/>
            <person name="Pagani I."/>
            <person name="Teshima H."/>
            <person name="Detter J.C."/>
            <person name="Tapia R."/>
            <person name="Han C."/>
            <person name="Land M."/>
            <person name="Hauser L."/>
            <person name="Markowitz V."/>
            <person name="Cheng J.-F."/>
            <person name="Hugenholtz P."/>
            <person name="Woyke T."/>
            <person name="Wu D."/>
            <person name="Gronow S."/>
            <person name="Wellnitz S."/>
            <person name="Brambilla E."/>
            <person name="Klenk H.-P."/>
            <person name="Eisen J.A."/>
        </authorList>
    </citation>
    <scope>NUCLEOTIDE SEQUENCE [LARGE SCALE GENOMIC DNA]</scope>
    <source>
        <strain evidence="9">DSM 12168 / CIP 105900 / DD5/3</strain>
    </source>
</reference>
<dbReference type="Gene3D" id="3.30.565.10">
    <property type="entry name" value="Histidine kinase-like ATPase, C-terminal domain"/>
    <property type="match status" value="1"/>
</dbReference>
<evidence type="ECO:0000256" key="3">
    <source>
        <dbReference type="ARBA" id="ARBA00022679"/>
    </source>
</evidence>
<dbReference type="InterPro" id="IPR050482">
    <property type="entry name" value="Sensor_HK_TwoCompSys"/>
</dbReference>
<dbReference type="PANTHER" id="PTHR24421:SF10">
    <property type="entry name" value="NITRATE_NITRITE SENSOR PROTEIN NARQ"/>
    <property type="match status" value="1"/>
</dbReference>
<dbReference type="AlphaFoldDB" id="F4LPG2"/>
<keyword evidence="6" id="KW-0472">Membrane</keyword>
<feature type="transmembrane region" description="Helical" evidence="6">
    <location>
        <begin position="143"/>
        <end position="163"/>
    </location>
</feature>
<dbReference type="EC" id="2.7.13.3" evidence="2"/>
<name>F4LPG2_TREBD</name>
<comment type="catalytic activity">
    <reaction evidence="1">
        <text>ATP + protein L-histidine = ADP + protein N-phospho-L-histidine.</text>
        <dbReference type="EC" id="2.7.13.3"/>
    </reaction>
</comment>
<dbReference type="SMART" id="SM00387">
    <property type="entry name" value="HATPase_c"/>
    <property type="match status" value="1"/>
</dbReference>
<dbReference type="PANTHER" id="PTHR24421">
    <property type="entry name" value="NITRATE/NITRITE SENSOR PROTEIN NARX-RELATED"/>
    <property type="match status" value="1"/>
</dbReference>
<keyword evidence="5" id="KW-0902">Two-component regulatory system</keyword>
<dbReference type="InterPro" id="IPR036890">
    <property type="entry name" value="HATPase_C_sf"/>
</dbReference>
<dbReference type="Proteomes" id="UP000006546">
    <property type="component" value="Chromosome"/>
</dbReference>
<sequence length="403" mass="45612">MNTERSILIFGAMRYSITHFFRFVHFLPILLKKGAFALLLLCSCALVFPADVSDLFTTWLDYDGTPDWLQEEKKEKLIIFQENFTAYINDPAFALLANRNKAFTQQAAIIRNALPQHNSRDISYALFQFATLEKNAAEKTNTVFLFLLLFFIAFIIGGTLILYRMSASLQESKMKQEQASWFAQSVIKAQEIERRRILLEIHDTVMQDFRYYGLELAQNRLTNTALPEIAHGILKSVAQLRSICMNLQPPDLSGKDFTATVQTFCNKIQADTGVSCYCKYTKSLDLTAISEKTCIHLYRIIQEGIANSIKHASPSEICVAFRKTAERHRTNLVCYVTDDGTGFSYPAKAPRNNVAHFGIQGMQERAKLIGAEFAITSNDEIGTEIKITVPLSGTHEKNDKEQP</sequence>
<evidence type="ECO:0000256" key="2">
    <source>
        <dbReference type="ARBA" id="ARBA00012438"/>
    </source>
</evidence>
<dbReference type="InterPro" id="IPR003594">
    <property type="entry name" value="HATPase_dom"/>
</dbReference>
<dbReference type="HOGENOM" id="CLU_683225_0_0_12"/>
<evidence type="ECO:0000256" key="5">
    <source>
        <dbReference type="ARBA" id="ARBA00023012"/>
    </source>
</evidence>
<keyword evidence="6" id="KW-1133">Transmembrane helix</keyword>
<feature type="domain" description="Histidine kinase/HSP90-like ATPase" evidence="7">
    <location>
        <begin position="292"/>
        <end position="393"/>
    </location>
</feature>
<evidence type="ECO:0000313" key="9">
    <source>
        <dbReference type="Proteomes" id="UP000006546"/>
    </source>
</evidence>
<proteinExistence type="predicted"/>
<dbReference type="Pfam" id="PF02518">
    <property type="entry name" value="HATPase_c"/>
    <property type="match status" value="1"/>
</dbReference>
<evidence type="ECO:0000256" key="1">
    <source>
        <dbReference type="ARBA" id="ARBA00000085"/>
    </source>
</evidence>
<dbReference type="SUPFAM" id="SSF55874">
    <property type="entry name" value="ATPase domain of HSP90 chaperone/DNA topoisomerase II/histidine kinase"/>
    <property type="match status" value="1"/>
</dbReference>
<evidence type="ECO:0000259" key="7">
    <source>
        <dbReference type="SMART" id="SM00387"/>
    </source>
</evidence>
<keyword evidence="9" id="KW-1185">Reference proteome</keyword>
<evidence type="ECO:0000256" key="6">
    <source>
        <dbReference type="SAM" id="Phobius"/>
    </source>
</evidence>
<evidence type="ECO:0000313" key="8">
    <source>
        <dbReference type="EMBL" id="AEE15973.1"/>
    </source>
</evidence>
<organism evidence="8 9">
    <name type="scientific">Treponema brennaborense (strain DSM 12168 / CIP 105900 / DD5/3)</name>
    <dbReference type="NCBI Taxonomy" id="906968"/>
    <lineage>
        <taxon>Bacteria</taxon>
        <taxon>Pseudomonadati</taxon>
        <taxon>Spirochaetota</taxon>
        <taxon>Spirochaetia</taxon>
        <taxon>Spirochaetales</taxon>
        <taxon>Treponemataceae</taxon>
        <taxon>Treponema</taxon>
    </lineage>
</organism>
<accession>F4LPG2</accession>
<dbReference type="eggNOG" id="COG4585">
    <property type="taxonomic scope" value="Bacteria"/>
</dbReference>
<dbReference type="STRING" id="906968.Trebr_0530"/>
<dbReference type="GO" id="GO:0004673">
    <property type="term" value="F:protein histidine kinase activity"/>
    <property type="evidence" value="ECO:0007669"/>
    <property type="project" value="UniProtKB-EC"/>
</dbReference>
<keyword evidence="6" id="KW-0812">Transmembrane</keyword>